<evidence type="ECO:0000313" key="4">
    <source>
        <dbReference type="EMBL" id="VAX09676.1"/>
    </source>
</evidence>
<dbReference type="SUPFAM" id="SSF109910">
    <property type="entry name" value="YgfY-like"/>
    <property type="match status" value="1"/>
</dbReference>
<name>A0A3B1AUH9_9ZZZZ</name>
<sequence>MDRLRWQCRRGLLELDLLFEAFLKQGYKDLSEAEKATFRDLLKYQDQQLQEWLLGKCSPEDAAVGRMVERIRNSVL</sequence>
<dbReference type="Pfam" id="PF03937">
    <property type="entry name" value="Sdh5"/>
    <property type="match status" value="1"/>
</dbReference>
<keyword evidence="3" id="KW-0143">Chaperone</keyword>
<dbReference type="InterPro" id="IPR005631">
    <property type="entry name" value="SDH"/>
</dbReference>
<comment type="subcellular location">
    <subcellularLocation>
        <location evidence="1">Cytoplasm</location>
    </subcellularLocation>
</comment>
<accession>A0A3B1AUH9</accession>
<gene>
    <name evidence="4" type="ORF">MNBD_GAMMA26-1142</name>
</gene>
<organism evidence="4">
    <name type="scientific">hydrothermal vent metagenome</name>
    <dbReference type="NCBI Taxonomy" id="652676"/>
    <lineage>
        <taxon>unclassified sequences</taxon>
        <taxon>metagenomes</taxon>
        <taxon>ecological metagenomes</taxon>
    </lineage>
</organism>
<reference evidence="4" key="1">
    <citation type="submission" date="2018-06" db="EMBL/GenBank/DDBJ databases">
        <authorList>
            <person name="Zhirakovskaya E."/>
        </authorList>
    </citation>
    <scope>NUCLEOTIDE SEQUENCE</scope>
</reference>
<dbReference type="GO" id="GO:0005737">
    <property type="term" value="C:cytoplasm"/>
    <property type="evidence" value="ECO:0007669"/>
    <property type="project" value="UniProtKB-SubCell"/>
</dbReference>
<dbReference type="GO" id="GO:0006105">
    <property type="term" value="P:succinate metabolic process"/>
    <property type="evidence" value="ECO:0007669"/>
    <property type="project" value="TreeGrafter"/>
</dbReference>
<dbReference type="PANTHER" id="PTHR39585">
    <property type="entry name" value="FAD ASSEMBLY FACTOR SDHE"/>
    <property type="match status" value="1"/>
</dbReference>
<keyword evidence="2" id="KW-0963">Cytoplasm</keyword>
<evidence type="ECO:0000256" key="1">
    <source>
        <dbReference type="ARBA" id="ARBA00004496"/>
    </source>
</evidence>
<evidence type="ECO:0000256" key="2">
    <source>
        <dbReference type="ARBA" id="ARBA00022490"/>
    </source>
</evidence>
<dbReference type="InterPro" id="IPR036714">
    <property type="entry name" value="SDH_sf"/>
</dbReference>
<dbReference type="PANTHER" id="PTHR39585:SF1">
    <property type="entry name" value="FAD ASSEMBLY FACTOR SDHE"/>
    <property type="match status" value="1"/>
</dbReference>
<dbReference type="EMBL" id="UOFX01000056">
    <property type="protein sequence ID" value="VAX09676.1"/>
    <property type="molecule type" value="Genomic_DNA"/>
</dbReference>
<dbReference type="Gene3D" id="1.10.150.250">
    <property type="entry name" value="Flavinator of succinate dehydrogenase"/>
    <property type="match status" value="1"/>
</dbReference>
<dbReference type="AlphaFoldDB" id="A0A3B1AUH9"/>
<evidence type="ECO:0000256" key="3">
    <source>
        <dbReference type="ARBA" id="ARBA00023186"/>
    </source>
</evidence>
<dbReference type="InterPro" id="IPR050531">
    <property type="entry name" value="SdhE_FAD_assembly_factor"/>
</dbReference>
<protein>
    <submittedName>
        <fullName evidence="4">Succinate dehydrogenase flavin-adding protein, antitoxin of CptAB toxin-antitoxin</fullName>
    </submittedName>
</protein>
<proteinExistence type="predicted"/>